<dbReference type="Proteomes" id="UP001180020">
    <property type="component" value="Unassembled WGS sequence"/>
</dbReference>
<proteinExistence type="predicted"/>
<evidence type="ECO:0008006" key="4">
    <source>
        <dbReference type="Google" id="ProtNLM"/>
    </source>
</evidence>
<dbReference type="AlphaFoldDB" id="A0AAV9E4M0"/>
<protein>
    <recommendedName>
        <fullName evidence="4">Endonuclease/exonuclease/phosphatase domain-containing protein</fullName>
    </recommendedName>
</protein>
<reference evidence="2" key="1">
    <citation type="journal article" date="2023" name="Nat. Commun.">
        <title>Diploid and tetraploid genomes of Acorus and the evolution of monocots.</title>
        <authorList>
            <person name="Ma L."/>
            <person name="Liu K.W."/>
            <person name="Li Z."/>
            <person name="Hsiao Y.Y."/>
            <person name="Qi Y."/>
            <person name="Fu T."/>
            <person name="Tang G.D."/>
            <person name="Zhang D."/>
            <person name="Sun W.H."/>
            <person name="Liu D.K."/>
            <person name="Li Y."/>
            <person name="Chen G.Z."/>
            <person name="Liu X.D."/>
            <person name="Liao X.Y."/>
            <person name="Jiang Y.T."/>
            <person name="Yu X."/>
            <person name="Hao Y."/>
            <person name="Huang J."/>
            <person name="Zhao X.W."/>
            <person name="Ke S."/>
            <person name="Chen Y.Y."/>
            <person name="Wu W.L."/>
            <person name="Hsu J.L."/>
            <person name="Lin Y.F."/>
            <person name="Huang M.D."/>
            <person name="Li C.Y."/>
            <person name="Huang L."/>
            <person name="Wang Z.W."/>
            <person name="Zhao X."/>
            <person name="Zhong W.Y."/>
            <person name="Peng D.H."/>
            <person name="Ahmad S."/>
            <person name="Lan S."/>
            <person name="Zhang J.S."/>
            <person name="Tsai W.C."/>
            <person name="Van de Peer Y."/>
            <person name="Liu Z.J."/>
        </authorList>
    </citation>
    <scope>NUCLEOTIDE SEQUENCE</scope>
    <source>
        <strain evidence="2">CP</strain>
    </source>
</reference>
<feature type="region of interest" description="Disordered" evidence="1">
    <location>
        <begin position="1"/>
        <end position="22"/>
    </location>
</feature>
<evidence type="ECO:0000313" key="2">
    <source>
        <dbReference type="EMBL" id="KAK1308435.1"/>
    </source>
</evidence>
<dbReference type="InterPro" id="IPR036691">
    <property type="entry name" value="Endo/exonu/phosph_ase_sf"/>
</dbReference>
<accession>A0AAV9E4M0</accession>
<dbReference type="SUPFAM" id="SSF56219">
    <property type="entry name" value="DNase I-like"/>
    <property type="match status" value="1"/>
</dbReference>
<gene>
    <name evidence="2" type="ORF">QJS10_CPA09g01073</name>
</gene>
<reference evidence="2" key="2">
    <citation type="submission" date="2023-06" db="EMBL/GenBank/DDBJ databases">
        <authorList>
            <person name="Ma L."/>
            <person name="Liu K.-W."/>
            <person name="Li Z."/>
            <person name="Hsiao Y.-Y."/>
            <person name="Qi Y."/>
            <person name="Fu T."/>
            <person name="Tang G."/>
            <person name="Zhang D."/>
            <person name="Sun W.-H."/>
            <person name="Liu D.-K."/>
            <person name="Li Y."/>
            <person name="Chen G.-Z."/>
            <person name="Liu X.-D."/>
            <person name="Liao X.-Y."/>
            <person name="Jiang Y.-T."/>
            <person name="Yu X."/>
            <person name="Hao Y."/>
            <person name="Huang J."/>
            <person name="Zhao X.-W."/>
            <person name="Ke S."/>
            <person name="Chen Y.-Y."/>
            <person name="Wu W.-L."/>
            <person name="Hsu J.-L."/>
            <person name="Lin Y.-F."/>
            <person name="Huang M.-D."/>
            <person name="Li C.-Y."/>
            <person name="Huang L."/>
            <person name="Wang Z.-W."/>
            <person name="Zhao X."/>
            <person name="Zhong W.-Y."/>
            <person name="Peng D.-H."/>
            <person name="Ahmad S."/>
            <person name="Lan S."/>
            <person name="Zhang J.-S."/>
            <person name="Tsai W.-C."/>
            <person name="Van De Peer Y."/>
            <person name="Liu Z.-J."/>
        </authorList>
    </citation>
    <scope>NUCLEOTIDE SEQUENCE</scope>
    <source>
        <strain evidence="2">CP</strain>
        <tissue evidence="2">Leaves</tissue>
    </source>
</reference>
<dbReference type="EMBL" id="JAUJYO010000009">
    <property type="protein sequence ID" value="KAK1308435.1"/>
    <property type="molecule type" value="Genomic_DNA"/>
</dbReference>
<organism evidence="2 3">
    <name type="scientific">Acorus calamus</name>
    <name type="common">Sweet flag</name>
    <dbReference type="NCBI Taxonomy" id="4465"/>
    <lineage>
        <taxon>Eukaryota</taxon>
        <taxon>Viridiplantae</taxon>
        <taxon>Streptophyta</taxon>
        <taxon>Embryophyta</taxon>
        <taxon>Tracheophyta</taxon>
        <taxon>Spermatophyta</taxon>
        <taxon>Magnoliopsida</taxon>
        <taxon>Liliopsida</taxon>
        <taxon>Acoraceae</taxon>
        <taxon>Acorus</taxon>
    </lineage>
</organism>
<sequence>MHKSSMLRNVKDEARMQTQPQETPALVETERVANLLSSGQEQGMVVHCLVQLSNSPFPLRVSIVYGSNEEHEHQLRWKNLVAFDPGPSTAWLVSGDFNEMRYSTEKQGVQFSTLQWLHKFNAYLENCNLHDLQQFVVVQERLSDDQATLHSLQVALLLDPLNQGLIEEETRERRRYAQSLHTEEEVMRQKARLN</sequence>
<name>A0AAV9E4M0_ACOCL</name>
<keyword evidence="3" id="KW-1185">Reference proteome</keyword>
<evidence type="ECO:0000313" key="3">
    <source>
        <dbReference type="Proteomes" id="UP001180020"/>
    </source>
</evidence>
<evidence type="ECO:0000256" key="1">
    <source>
        <dbReference type="SAM" id="MobiDB-lite"/>
    </source>
</evidence>
<comment type="caution">
    <text evidence="2">The sequence shown here is derived from an EMBL/GenBank/DDBJ whole genome shotgun (WGS) entry which is preliminary data.</text>
</comment>